<keyword evidence="2" id="KW-1003">Cell membrane</keyword>
<keyword evidence="14" id="KW-1185">Reference proteome</keyword>
<name>A0A7R9Q048_9ACAR</name>
<dbReference type="PANTHER" id="PTHR24224">
    <property type="entry name" value="CARDIOACCELERATORY PEPTIDE RECEPTOR-RELATED"/>
    <property type="match status" value="1"/>
</dbReference>
<evidence type="ECO:0000256" key="11">
    <source>
        <dbReference type="SAM" id="MobiDB-lite"/>
    </source>
</evidence>
<feature type="transmembrane region" description="Helical" evidence="10">
    <location>
        <begin position="19"/>
        <end position="44"/>
    </location>
</feature>
<feature type="domain" description="G-protein coupled receptors family 1 profile" evidence="12">
    <location>
        <begin position="1"/>
        <end position="174"/>
    </location>
</feature>
<keyword evidence="5 10" id="KW-0297">G-protein coupled receptor</keyword>
<evidence type="ECO:0000256" key="10">
    <source>
        <dbReference type="RuleBase" id="RU046427"/>
    </source>
</evidence>
<evidence type="ECO:0000256" key="4">
    <source>
        <dbReference type="ARBA" id="ARBA00022989"/>
    </source>
</evidence>
<dbReference type="InterPro" id="IPR001817">
    <property type="entry name" value="Vasoprsn_rcpt"/>
</dbReference>
<evidence type="ECO:0000256" key="1">
    <source>
        <dbReference type="ARBA" id="ARBA00004651"/>
    </source>
</evidence>
<organism evidence="13">
    <name type="scientific">Medioppia subpectinata</name>
    <dbReference type="NCBI Taxonomy" id="1979941"/>
    <lineage>
        <taxon>Eukaryota</taxon>
        <taxon>Metazoa</taxon>
        <taxon>Ecdysozoa</taxon>
        <taxon>Arthropoda</taxon>
        <taxon>Chelicerata</taxon>
        <taxon>Arachnida</taxon>
        <taxon>Acari</taxon>
        <taxon>Acariformes</taxon>
        <taxon>Sarcoptiformes</taxon>
        <taxon>Oribatida</taxon>
        <taxon>Brachypylina</taxon>
        <taxon>Oppioidea</taxon>
        <taxon>Oppiidae</taxon>
        <taxon>Medioppia</taxon>
    </lineage>
</organism>
<evidence type="ECO:0000259" key="12">
    <source>
        <dbReference type="PROSITE" id="PS50262"/>
    </source>
</evidence>
<gene>
    <name evidence="13" type="ORF">OSB1V03_LOCUS7733</name>
</gene>
<dbReference type="GO" id="GO:0008188">
    <property type="term" value="F:neuropeptide receptor activity"/>
    <property type="evidence" value="ECO:0007669"/>
    <property type="project" value="TreeGrafter"/>
</dbReference>
<evidence type="ECO:0000256" key="5">
    <source>
        <dbReference type="ARBA" id="ARBA00023040"/>
    </source>
</evidence>
<keyword evidence="9 10" id="KW-0807">Transducer</keyword>
<dbReference type="OrthoDB" id="6510254at2759"/>
<feature type="transmembrane region" description="Helical" evidence="10">
    <location>
        <begin position="119"/>
        <end position="137"/>
    </location>
</feature>
<keyword evidence="7 10" id="KW-0675">Receptor</keyword>
<keyword evidence="6 10" id="KW-0472">Membrane</keyword>
<evidence type="ECO:0000313" key="14">
    <source>
        <dbReference type="Proteomes" id="UP000759131"/>
    </source>
</evidence>
<comment type="caution">
    <text evidence="10">Lacks conserved residue(s) required for the propagation of feature annotation.</text>
</comment>
<dbReference type="InterPro" id="IPR017452">
    <property type="entry name" value="GPCR_Rhodpsn_7TM"/>
</dbReference>
<dbReference type="InterPro" id="IPR052665">
    <property type="entry name" value="Neuropeptide-GPCR"/>
</dbReference>
<dbReference type="GO" id="GO:0005000">
    <property type="term" value="F:vasopressin receptor activity"/>
    <property type="evidence" value="ECO:0007669"/>
    <property type="project" value="InterPro"/>
</dbReference>
<comment type="subcellular location">
    <subcellularLocation>
        <location evidence="1 10">Cell membrane</location>
        <topology evidence="1 10">Multi-pass membrane protein</topology>
    </subcellularLocation>
</comment>
<accession>A0A7R9Q048</accession>
<dbReference type="PRINTS" id="PR00237">
    <property type="entry name" value="GPCRRHODOPSN"/>
</dbReference>
<dbReference type="AlphaFoldDB" id="A0A7R9Q048"/>
<evidence type="ECO:0000256" key="8">
    <source>
        <dbReference type="ARBA" id="ARBA00023180"/>
    </source>
</evidence>
<dbReference type="Proteomes" id="UP000759131">
    <property type="component" value="Unassembled WGS sequence"/>
</dbReference>
<dbReference type="PRINTS" id="PR00896">
    <property type="entry name" value="VASOPRESSINR"/>
</dbReference>
<feature type="non-terminal residue" evidence="13">
    <location>
        <position position="1"/>
    </location>
</feature>
<feature type="compositionally biased region" description="Low complexity" evidence="11">
    <location>
        <begin position="58"/>
        <end position="76"/>
    </location>
</feature>
<evidence type="ECO:0000256" key="3">
    <source>
        <dbReference type="ARBA" id="ARBA00022692"/>
    </source>
</evidence>
<evidence type="ECO:0000256" key="7">
    <source>
        <dbReference type="ARBA" id="ARBA00023170"/>
    </source>
</evidence>
<feature type="transmembrane region" description="Helical" evidence="10">
    <location>
        <begin position="157"/>
        <end position="177"/>
    </location>
</feature>
<sequence length="186" mass="21027">MIGGQPQCWIELGKNEWKIYISLVAVSLFFVPAVIIALCYTIIVHTIWSKSKAMTFSSSSSTANTKSKSTKNKSTSDPNHKRQTNNSNDNNKYADTDNDFKRASSRGIIPKAKIKTVKMTFVIVFVFIMCWSPYFVWDLLQVWGAIPVSQTTIAISTFIQSLAPLNSAANPFIYFFFSTHFCRNVR</sequence>
<evidence type="ECO:0000256" key="9">
    <source>
        <dbReference type="ARBA" id="ARBA00023224"/>
    </source>
</evidence>
<proteinExistence type="inferred from homology"/>
<dbReference type="PANTHER" id="PTHR24224:SF6">
    <property type="entry name" value="CARDIOACCELERATORY PEPTIDE RECEPTOR-RELATED"/>
    <property type="match status" value="1"/>
</dbReference>
<dbReference type="EMBL" id="OC859194">
    <property type="protein sequence ID" value="CAD7627303.1"/>
    <property type="molecule type" value="Genomic_DNA"/>
</dbReference>
<keyword evidence="3 10" id="KW-0812">Transmembrane</keyword>
<feature type="region of interest" description="Disordered" evidence="11">
    <location>
        <begin position="58"/>
        <end position="98"/>
    </location>
</feature>
<evidence type="ECO:0000313" key="13">
    <source>
        <dbReference type="EMBL" id="CAD7627303.1"/>
    </source>
</evidence>
<dbReference type="SUPFAM" id="SSF81321">
    <property type="entry name" value="Family A G protein-coupled receptor-like"/>
    <property type="match status" value="1"/>
</dbReference>
<dbReference type="GO" id="GO:0005886">
    <property type="term" value="C:plasma membrane"/>
    <property type="evidence" value="ECO:0007669"/>
    <property type="project" value="UniProtKB-SubCell"/>
</dbReference>
<keyword evidence="4 10" id="KW-1133">Transmembrane helix</keyword>
<reference evidence="13" key="1">
    <citation type="submission" date="2020-11" db="EMBL/GenBank/DDBJ databases">
        <authorList>
            <person name="Tran Van P."/>
        </authorList>
    </citation>
    <scope>NUCLEOTIDE SEQUENCE</scope>
</reference>
<dbReference type="Gene3D" id="1.20.1070.10">
    <property type="entry name" value="Rhodopsin 7-helix transmembrane proteins"/>
    <property type="match status" value="1"/>
</dbReference>
<keyword evidence="8 10" id="KW-0325">Glycoprotein</keyword>
<evidence type="ECO:0000256" key="6">
    <source>
        <dbReference type="ARBA" id="ARBA00023136"/>
    </source>
</evidence>
<dbReference type="Pfam" id="PF00001">
    <property type="entry name" value="7tm_1"/>
    <property type="match status" value="1"/>
</dbReference>
<dbReference type="InterPro" id="IPR000276">
    <property type="entry name" value="GPCR_Rhodpsn"/>
</dbReference>
<dbReference type="PROSITE" id="PS50262">
    <property type="entry name" value="G_PROTEIN_RECEP_F1_2"/>
    <property type="match status" value="1"/>
</dbReference>
<comment type="similarity">
    <text evidence="10">Belongs to the G-protein coupled receptor 1 family. Vasopressin/oxytocin receptor subfamily.</text>
</comment>
<evidence type="ECO:0000256" key="2">
    <source>
        <dbReference type="ARBA" id="ARBA00022475"/>
    </source>
</evidence>
<protein>
    <recommendedName>
        <fullName evidence="12">G-protein coupled receptors family 1 profile domain-containing protein</fullName>
    </recommendedName>
</protein>
<dbReference type="EMBL" id="CAJPIZ010004619">
    <property type="protein sequence ID" value="CAG2107733.1"/>
    <property type="molecule type" value="Genomic_DNA"/>
</dbReference>